<gene>
    <name evidence="3" type="ORF">P7K49_015155</name>
</gene>
<keyword evidence="4" id="KW-1185">Reference proteome</keyword>
<comment type="caution">
    <text evidence="3">The sequence shown here is derived from an EMBL/GenBank/DDBJ whole genome shotgun (WGS) entry which is preliminary data.</text>
</comment>
<feature type="compositionally biased region" description="Polar residues" evidence="1">
    <location>
        <begin position="219"/>
        <end position="229"/>
    </location>
</feature>
<feature type="non-terminal residue" evidence="3">
    <location>
        <position position="261"/>
    </location>
</feature>
<organism evidence="3 4">
    <name type="scientific">Saguinus oedipus</name>
    <name type="common">Cotton-top tamarin</name>
    <name type="synonym">Oedipomidas oedipus</name>
    <dbReference type="NCBI Taxonomy" id="9490"/>
    <lineage>
        <taxon>Eukaryota</taxon>
        <taxon>Metazoa</taxon>
        <taxon>Chordata</taxon>
        <taxon>Craniata</taxon>
        <taxon>Vertebrata</taxon>
        <taxon>Euteleostomi</taxon>
        <taxon>Mammalia</taxon>
        <taxon>Eutheria</taxon>
        <taxon>Euarchontoglires</taxon>
        <taxon>Primates</taxon>
        <taxon>Haplorrhini</taxon>
        <taxon>Platyrrhini</taxon>
        <taxon>Cebidae</taxon>
        <taxon>Callitrichinae</taxon>
        <taxon>Saguinus</taxon>
    </lineage>
</organism>
<dbReference type="Proteomes" id="UP001266305">
    <property type="component" value="Unassembled WGS sequence"/>
</dbReference>
<feature type="domain" description="CFAP74 second Ig-like" evidence="2">
    <location>
        <begin position="122"/>
        <end position="181"/>
    </location>
</feature>
<evidence type="ECO:0000313" key="3">
    <source>
        <dbReference type="EMBL" id="KAK2105641.1"/>
    </source>
</evidence>
<reference evidence="3 4" key="1">
    <citation type="submission" date="2023-05" db="EMBL/GenBank/DDBJ databases">
        <title>B98-5 Cell Line De Novo Hybrid Assembly: An Optical Mapping Approach.</title>
        <authorList>
            <person name="Kananen K."/>
            <person name="Auerbach J.A."/>
            <person name="Kautto E."/>
            <person name="Blachly J.S."/>
        </authorList>
    </citation>
    <scope>NUCLEOTIDE SEQUENCE [LARGE SCALE GENOMIC DNA]</scope>
    <source>
        <strain evidence="3">B95-8</strain>
        <tissue evidence="3">Cell line</tissue>
    </source>
</reference>
<dbReference type="InterPro" id="IPR056306">
    <property type="entry name" value="Ig-CFAP74_2nd"/>
</dbReference>
<dbReference type="Gene3D" id="2.60.40.10">
    <property type="entry name" value="Immunoglobulins"/>
    <property type="match status" value="1"/>
</dbReference>
<sequence length="261" mass="27165">MFLKTESRVHLVVSDTSHFWTESLHGTQVLAAALPGALCGPHAGHPVARLVALGSLCVLWQLSLPRALCGPHAGHPVARLVALGSLCVLWQLSLPGALCGPHAGHPVARLVALGSLCVLWQLSLDKELIDFGSYVVGETTSRAITLTNVGGLGTSFKILPASEPCEMDDSQSILKLVSVCSAKGECGAAPPKCSPIWVNGGDGMRASTVGLGGQGECRASSNRPQQKRQASIGHLQSPGLRGGGSRTPPFSGMQRQGHWPA</sequence>
<dbReference type="InterPro" id="IPR013783">
    <property type="entry name" value="Ig-like_fold"/>
</dbReference>
<dbReference type="EMBL" id="JASSZA010000007">
    <property type="protein sequence ID" value="KAK2105641.1"/>
    <property type="molecule type" value="Genomic_DNA"/>
</dbReference>
<protein>
    <recommendedName>
        <fullName evidence="2">CFAP74 second Ig-like domain-containing protein</fullName>
    </recommendedName>
</protein>
<evidence type="ECO:0000313" key="4">
    <source>
        <dbReference type="Proteomes" id="UP001266305"/>
    </source>
</evidence>
<name>A0ABQ9V8F9_SAGOE</name>
<evidence type="ECO:0000259" key="2">
    <source>
        <dbReference type="Pfam" id="PF24770"/>
    </source>
</evidence>
<proteinExistence type="predicted"/>
<feature type="region of interest" description="Disordered" evidence="1">
    <location>
        <begin position="210"/>
        <end position="261"/>
    </location>
</feature>
<dbReference type="Pfam" id="PF24770">
    <property type="entry name" value="Ig-CFAP74_2"/>
    <property type="match status" value="1"/>
</dbReference>
<accession>A0ABQ9V8F9</accession>
<evidence type="ECO:0000256" key="1">
    <source>
        <dbReference type="SAM" id="MobiDB-lite"/>
    </source>
</evidence>